<sequence length="107" mass="12365">MFLFQPIAFHFRLTQTATVKSLDMLSVSHPRIARSTLRWMCVNLIACGFCVSIRLLFQEEYDLEANHLLKGMYAYNIIKSVTELAYISEDRVNEVIMVNKLFAVLDS</sequence>
<reference evidence="1 2" key="1">
    <citation type="journal article" date="2019" name="Sci. Rep.">
        <title>Orb-weaving spider Araneus ventricosus genome elucidates the spidroin gene catalogue.</title>
        <authorList>
            <person name="Kono N."/>
            <person name="Nakamura H."/>
            <person name="Ohtoshi R."/>
            <person name="Moran D.A.P."/>
            <person name="Shinohara A."/>
            <person name="Yoshida Y."/>
            <person name="Fujiwara M."/>
            <person name="Mori M."/>
            <person name="Tomita M."/>
            <person name="Arakawa K."/>
        </authorList>
    </citation>
    <scope>NUCLEOTIDE SEQUENCE [LARGE SCALE GENOMIC DNA]</scope>
</reference>
<name>A0A4Y2J2L2_ARAVE</name>
<evidence type="ECO:0000313" key="1">
    <source>
        <dbReference type="EMBL" id="GBM83978.1"/>
    </source>
</evidence>
<dbReference type="Proteomes" id="UP000499080">
    <property type="component" value="Unassembled WGS sequence"/>
</dbReference>
<dbReference type="AlphaFoldDB" id="A0A4Y2J2L2"/>
<proteinExistence type="predicted"/>
<keyword evidence="2" id="KW-1185">Reference proteome</keyword>
<accession>A0A4Y2J2L2</accession>
<comment type="caution">
    <text evidence="1">The sequence shown here is derived from an EMBL/GenBank/DDBJ whole genome shotgun (WGS) entry which is preliminary data.</text>
</comment>
<gene>
    <name evidence="1" type="ORF">AVEN_264223_1</name>
</gene>
<organism evidence="1 2">
    <name type="scientific">Araneus ventricosus</name>
    <name type="common">Orbweaver spider</name>
    <name type="synonym">Epeira ventricosa</name>
    <dbReference type="NCBI Taxonomy" id="182803"/>
    <lineage>
        <taxon>Eukaryota</taxon>
        <taxon>Metazoa</taxon>
        <taxon>Ecdysozoa</taxon>
        <taxon>Arthropoda</taxon>
        <taxon>Chelicerata</taxon>
        <taxon>Arachnida</taxon>
        <taxon>Araneae</taxon>
        <taxon>Araneomorphae</taxon>
        <taxon>Entelegynae</taxon>
        <taxon>Araneoidea</taxon>
        <taxon>Araneidae</taxon>
        <taxon>Araneus</taxon>
    </lineage>
</organism>
<protein>
    <submittedName>
        <fullName evidence="1">Uncharacterized protein</fullName>
    </submittedName>
</protein>
<dbReference type="EMBL" id="BGPR01003124">
    <property type="protein sequence ID" value="GBM83978.1"/>
    <property type="molecule type" value="Genomic_DNA"/>
</dbReference>
<evidence type="ECO:0000313" key="2">
    <source>
        <dbReference type="Proteomes" id="UP000499080"/>
    </source>
</evidence>